<sequence>MLAVLQELPQRGRVLDKSNFEMEVAVFCFPLQEAQLLGFCAVARVNHHSATDANSKVSMRTGMIHTNTQRELLRPQYLYMLSGGAKLLEVSRLISAPGLGKTVFKQWLL</sequence>
<comment type="caution">
    <text evidence="1">The sequence shown here is derived from an EMBL/GenBank/DDBJ whole genome shotgun (WGS) entry which is preliminary data.</text>
</comment>
<name>A0A813DVL2_POLGL</name>
<gene>
    <name evidence="1" type="ORF">PGLA1383_LOCUS10066</name>
</gene>
<dbReference type="EMBL" id="CAJNNV010004904">
    <property type="protein sequence ID" value="CAE8591393.1"/>
    <property type="molecule type" value="Genomic_DNA"/>
</dbReference>
<organism evidence="1 2">
    <name type="scientific">Polarella glacialis</name>
    <name type="common">Dinoflagellate</name>
    <dbReference type="NCBI Taxonomy" id="89957"/>
    <lineage>
        <taxon>Eukaryota</taxon>
        <taxon>Sar</taxon>
        <taxon>Alveolata</taxon>
        <taxon>Dinophyceae</taxon>
        <taxon>Suessiales</taxon>
        <taxon>Suessiaceae</taxon>
        <taxon>Polarella</taxon>
    </lineage>
</organism>
<evidence type="ECO:0000313" key="2">
    <source>
        <dbReference type="Proteomes" id="UP000654075"/>
    </source>
</evidence>
<dbReference type="AlphaFoldDB" id="A0A813DVL2"/>
<dbReference type="Proteomes" id="UP000654075">
    <property type="component" value="Unassembled WGS sequence"/>
</dbReference>
<reference evidence="1" key="1">
    <citation type="submission" date="2021-02" db="EMBL/GenBank/DDBJ databases">
        <authorList>
            <person name="Dougan E. K."/>
            <person name="Rhodes N."/>
            <person name="Thang M."/>
            <person name="Chan C."/>
        </authorList>
    </citation>
    <scope>NUCLEOTIDE SEQUENCE</scope>
</reference>
<feature type="non-terminal residue" evidence="1">
    <location>
        <position position="109"/>
    </location>
</feature>
<keyword evidence="2" id="KW-1185">Reference proteome</keyword>
<protein>
    <submittedName>
        <fullName evidence="1">Uncharacterized protein</fullName>
    </submittedName>
</protein>
<proteinExistence type="predicted"/>
<accession>A0A813DVL2</accession>
<evidence type="ECO:0000313" key="1">
    <source>
        <dbReference type="EMBL" id="CAE8591393.1"/>
    </source>
</evidence>